<feature type="region of interest" description="Disordered" evidence="2">
    <location>
        <begin position="143"/>
        <end position="221"/>
    </location>
</feature>
<dbReference type="SUPFAM" id="SSF52047">
    <property type="entry name" value="RNI-like"/>
    <property type="match status" value="1"/>
</dbReference>
<evidence type="ECO:0000259" key="3">
    <source>
        <dbReference type="Pfam" id="PF23286"/>
    </source>
</evidence>
<dbReference type="AlphaFoldDB" id="A0A7S2BVH4"/>
<gene>
    <name evidence="4" type="ORF">CBRE1094_LOCUS4369</name>
</gene>
<dbReference type="InterPro" id="IPR032675">
    <property type="entry name" value="LRR_dom_sf"/>
</dbReference>
<evidence type="ECO:0000313" key="4">
    <source>
        <dbReference type="EMBL" id="CAD9407780.1"/>
    </source>
</evidence>
<dbReference type="Pfam" id="PF23286">
    <property type="entry name" value="LRR_13"/>
    <property type="match status" value="1"/>
</dbReference>
<feature type="compositionally biased region" description="Basic and acidic residues" evidence="2">
    <location>
        <begin position="186"/>
        <end position="195"/>
    </location>
</feature>
<dbReference type="EMBL" id="HBGU01007912">
    <property type="protein sequence ID" value="CAD9407780.1"/>
    <property type="molecule type" value="Transcribed_RNA"/>
</dbReference>
<evidence type="ECO:0000256" key="2">
    <source>
        <dbReference type="SAM" id="MobiDB-lite"/>
    </source>
</evidence>
<keyword evidence="1" id="KW-0611">Plant defense</keyword>
<accession>A0A7S2BVH4</accession>
<sequence>MPSLITLDLTLCKGLTSLPDTIGEMQNLQTLFLGNCYNIAELPATITKLRSLVTLNLYNCGGLRYLPDTFDEFKTLQVLSLQGCEKLVEVPPSMSQCLTLTTLTLWNCHVLERIPDLSMIPKLQIDGVPEQLADWEVEQRKKRAEDAKAGGNKGVQQKQEKTSGWAAVKKGHAMLGTAASQHGRAVSREELEARNNPRAASNSTGAGDKEGGDPPQEPPPE</sequence>
<reference evidence="4" key="1">
    <citation type="submission" date="2021-01" db="EMBL/GenBank/DDBJ databases">
        <authorList>
            <person name="Corre E."/>
            <person name="Pelletier E."/>
            <person name="Niang G."/>
            <person name="Scheremetjew M."/>
            <person name="Finn R."/>
            <person name="Kale V."/>
            <person name="Holt S."/>
            <person name="Cochrane G."/>
            <person name="Meng A."/>
            <person name="Brown T."/>
            <person name="Cohen L."/>
        </authorList>
    </citation>
    <scope>NUCLEOTIDE SEQUENCE</scope>
    <source>
        <strain evidence="4">UTEX LB 985</strain>
    </source>
</reference>
<proteinExistence type="predicted"/>
<dbReference type="PANTHER" id="PTHR47186">
    <property type="entry name" value="LEUCINE-RICH REPEAT-CONTAINING PROTEIN 57"/>
    <property type="match status" value="1"/>
</dbReference>
<dbReference type="Gene3D" id="3.80.10.10">
    <property type="entry name" value="Ribonuclease Inhibitor"/>
    <property type="match status" value="1"/>
</dbReference>
<dbReference type="InterPro" id="IPR058546">
    <property type="entry name" value="RPS4B/Roq1-like_LRR"/>
</dbReference>
<feature type="domain" description="Disease resistance protein RPS4B/Roq1-like leucine-rich repeats" evidence="3">
    <location>
        <begin position="1"/>
        <end position="89"/>
    </location>
</feature>
<protein>
    <recommendedName>
        <fullName evidence="3">Disease resistance protein RPS4B/Roq1-like leucine-rich repeats domain-containing protein</fullName>
    </recommendedName>
</protein>
<name>A0A7S2BVH4_9EUKA</name>
<dbReference type="PANTHER" id="PTHR47186:SF63">
    <property type="entry name" value="C-JID DOMAIN-CONTAINING PROTEIN"/>
    <property type="match status" value="1"/>
</dbReference>
<organism evidence="4">
    <name type="scientific">Haptolina brevifila</name>
    <dbReference type="NCBI Taxonomy" id="156173"/>
    <lineage>
        <taxon>Eukaryota</taxon>
        <taxon>Haptista</taxon>
        <taxon>Haptophyta</taxon>
        <taxon>Prymnesiophyceae</taxon>
        <taxon>Prymnesiales</taxon>
        <taxon>Prymnesiaceae</taxon>
        <taxon>Haptolina</taxon>
    </lineage>
</organism>
<evidence type="ECO:0000256" key="1">
    <source>
        <dbReference type="ARBA" id="ARBA00022821"/>
    </source>
</evidence>